<keyword evidence="2" id="KW-1185">Reference proteome</keyword>
<protein>
    <recommendedName>
        <fullName evidence="3">DUF4385 domain-containing protein</fullName>
    </recommendedName>
</protein>
<organism evidence="1 2">
    <name type="scientific">Asticcacaulis taihuensis</name>
    <dbReference type="NCBI Taxonomy" id="260084"/>
    <lineage>
        <taxon>Bacteria</taxon>
        <taxon>Pseudomonadati</taxon>
        <taxon>Pseudomonadota</taxon>
        <taxon>Alphaproteobacteria</taxon>
        <taxon>Caulobacterales</taxon>
        <taxon>Caulobacteraceae</taxon>
        <taxon>Asticcacaulis</taxon>
    </lineage>
</organism>
<dbReference type="AlphaFoldDB" id="A0A1G4PW76"/>
<dbReference type="Pfam" id="PF14328">
    <property type="entry name" value="DUF4385"/>
    <property type="match status" value="1"/>
</dbReference>
<evidence type="ECO:0000313" key="1">
    <source>
        <dbReference type="EMBL" id="SCW36532.1"/>
    </source>
</evidence>
<dbReference type="InterPro" id="IPR025494">
    <property type="entry name" value="DUF4385"/>
</dbReference>
<dbReference type="RefSeq" id="WP_220083688.1">
    <property type="nucleotide sequence ID" value="NZ_CBCRYE010000001.1"/>
</dbReference>
<evidence type="ECO:0000313" key="2">
    <source>
        <dbReference type="Proteomes" id="UP000199150"/>
    </source>
</evidence>
<sequence length="172" mass="19885">MGHMPNEQPRTTTPRTPSYLNFDKASYAWDPETDYRQHPELYRVGKGEQGVLICEPYKSELVPLWRFRTPEIAEDSSRRILAQFHVYLKRGEFVGADMARKFLQMGYTRARRYANYKGGRKYDKASGHALLERGTGDPIKAESAAVFYKKWQEAEAEPAYAEKKANWKKAIG</sequence>
<proteinExistence type="predicted"/>
<name>A0A1G4PW76_9CAUL</name>
<dbReference type="Proteomes" id="UP000199150">
    <property type="component" value="Unassembled WGS sequence"/>
</dbReference>
<dbReference type="STRING" id="260084.SAMN02927928_0714"/>
<evidence type="ECO:0008006" key="3">
    <source>
        <dbReference type="Google" id="ProtNLM"/>
    </source>
</evidence>
<dbReference type="EMBL" id="FMTS01000001">
    <property type="protein sequence ID" value="SCW36532.1"/>
    <property type="molecule type" value="Genomic_DNA"/>
</dbReference>
<reference evidence="2" key="1">
    <citation type="submission" date="2016-10" db="EMBL/GenBank/DDBJ databases">
        <authorList>
            <person name="Varghese N."/>
            <person name="Submissions S."/>
        </authorList>
    </citation>
    <scope>NUCLEOTIDE SEQUENCE [LARGE SCALE GENOMIC DNA]</scope>
    <source>
        <strain evidence="2">CGMCC 1.3431</strain>
    </source>
</reference>
<gene>
    <name evidence="1" type="ORF">SAMN02927928_0714</name>
</gene>
<accession>A0A1G4PW76</accession>